<dbReference type="EMBL" id="BMAR01000001">
    <property type="protein sequence ID" value="GFR40933.1"/>
    <property type="molecule type" value="Genomic_DNA"/>
</dbReference>
<evidence type="ECO:0000256" key="7">
    <source>
        <dbReference type="SAM" id="MobiDB-lite"/>
    </source>
</evidence>
<comment type="subcellular location">
    <subcellularLocation>
        <location evidence="1">Nucleus</location>
    </subcellularLocation>
</comment>
<evidence type="ECO:0000256" key="4">
    <source>
        <dbReference type="ARBA" id="ARBA00023015"/>
    </source>
</evidence>
<dbReference type="GO" id="GO:0032021">
    <property type="term" value="C:NELF complex"/>
    <property type="evidence" value="ECO:0007669"/>
    <property type="project" value="TreeGrafter"/>
</dbReference>
<name>A0AAD3DG27_9CHLO</name>
<dbReference type="GO" id="GO:0034244">
    <property type="term" value="P:negative regulation of transcription elongation by RNA polymerase II"/>
    <property type="evidence" value="ECO:0007669"/>
    <property type="project" value="TreeGrafter"/>
</dbReference>
<comment type="caution">
    <text evidence="8">The sequence shown here is derived from an EMBL/GenBank/DDBJ whole genome shotgun (WGS) entry which is preliminary data.</text>
</comment>
<dbReference type="PANTHER" id="PTHR12144">
    <property type="entry name" value="NEGATIVE ELONGATION FACTOR D"/>
    <property type="match status" value="1"/>
</dbReference>
<dbReference type="InterPro" id="IPR006942">
    <property type="entry name" value="TH1"/>
</dbReference>
<feature type="compositionally biased region" description="Low complexity" evidence="7">
    <location>
        <begin position="81"/>
        <end position="94"/>
    </location>
</feature>
<comment type="similarity">
    <text evidence="2">Belongs to the NELF-D family.</text>
</comment>
<protein>
    <submittedName>
        <fullName evidence="8">Uncharacterized protein</fullName>
    </submittedName>
</protein>
<evidence type="ECO:0000256" key="1">
    <source>
        <dbReference type="ARBA" id="ARBA00004123"/>
    </source>
</evidence>
<gene>
    <name evidence="8" type="ORF">Agub_g1590</name>
</gene>
<evidence type="ECO:0000256" key="3">
    <source>
        <dbReference type="ARBA" id="ARBA00022491"/>
    </source>
</evidence>
<feature type="non-terminal residue" evidence="8">
    <location>
        <position position="233"/>
    </location>
</feature>
<evidence type="ECO:0000256" key="6">
    <source>
        <dbReference type="ARBA" id="ARBA00023242"/>
    </source>
</evidence>
<evidence type="ECO:0000313" key="8">
    <source>
        <dbReference type="EMBL" id="GFR40933.1"/>
    </source>
</evidence>
<keyword evidence="9" id="KW-1185">Reference proteome</keyword>
<feature type="compositionally biased region" description="Low complexity" evidence="7">
    <location>
        <begin position="60"/>
        <end position="69"/>
    </location>
</feature>
<evidence type="ECO:0000256" key="2">
    <source>
        <dbReference type="ARBA" id="ARBA00005726"/>
    </source>
</evidence>
<keyword evidence="6" id="KW-0539">Nucleus</keyword>
<proteinExistence type="inferred from homology"/>
<sequence length="233" mass="23744">AGPLSTAPLQHPRLLQALLACIFTPSRPPSPDLMAACVELLARATCVRPRPPPLHPGTTAAAAPSPDAAGGSGSGSGGGASQQQQQHSPQHPQQQGGGEEEAEAEAEAAAARIAETRAALQWAVGLLGRPQGRFTEEDARMAAEVSRLPVVAHGLLHAVGCQLGSPAFYEDGPAAVAAVPSLLRISLAVAAGGGQPQTFIPRVLSAWSVALTELHRGGQGEVCRLLLDACVVL</sequence>
<organism evidence="8 9">
    <name type="scientific">Astrephomene gubernaculifera</name>
    <dbReference type="NCBI Taxonomy" id="47775"/>
    <lineage>
        <taxon>Eukaryota</taxon>
        <taxon>Viridiplantae</taxon>
        <taxon>Chlorophyta</taxon>
        <taxon>core chlorophytes</taxon>
        <taxon>Chlorophyceae</taxon>
        <taxon>CS clade</taxon>
        <taxon>Chlamydomonadales</taxon>
        <taxon>Astrephomenaceae</taxon>
        <taxon>Astrephomene</taxon>
    </lineage>
</organism>
<evidence type="ECO:0000256" key="5">
    <source>
        <dbReference type="ARBA" id="ARBA00023163"/>
    </source>
</evidence>
<accession>A0AAD3DG27</accession>
<keyword evidence="3" id="KW-0678">Repressor</keyword>
<dbReference type="Proteomes" id="UP001054857">
    <property type="component" value="Unassembled WGS sequence"/>
</dbReference>
<dbReference type="PANTHER" id="PTHR12144:SF0">
    <property type="entry name" value="NEGATIVE ELONGATION FACTOR C_D"/>
    <property type="match status" value="1"/>
</dbReference>
<keyword evidence="4" id="KW-0805">Transcription regulation</keyword>
<feature type="compositionally biased region" description="Gly residues" evidence="7">
    <location>
        <begin position="70"/>
        <end position="80"/>
    </location>
</feature>
<dbReference type="AlphaFoldDB" id="A0AAD3DG27"/>
<feature type="non-terminal residue" evidence="8">
    <location>
        <position position="1"/>
    </location>
</feature>
<feature type="region of interest" description="Disordered" evidence="7">
    <location>
        <begin position="51"/>
        <end position="110"/>
    </location>
</feature>
<keyword evidence="5" id="KW-0804">Transcription</keyword>
<dbReference type="GO" id="GO:0003723">
    <property type="term" value="F:RNA binding"/>
    <property type="evidence" value="ECO:0007669"/>
    <property type="project" value="TreeGrafter"/>
</dbReference>
<evidence type="ECO:0000313" key="9">
    <source>
        <dbReference type="Proteomes" id="UP001054857"/>
    </source>
</evidence>
<reference evidence="8 9" key="1">
    <citation type="journal article" date="2021" name="Sci. Rep.">
        <title>Genome sequencing of the multicellular alga Astrephomene provides insights into convergent evolution of germ-soma differentiation.</title>
        <authorList>
            <person name="Yamashita S."/>
            <person name="Yamamoto K."/>
            <person name="Matsuzaki R."/>
            <person name="Suzuki S."/>
            <person name="Yamaguchi H."/>
            <person name="Hirooka S."/>
            <person name="Minakuchi Y."/>
            <person name="Miyagishima S."/>
            <person name="Kawachi M."/>
            <person name="Toyoda A."/>
            <person name="Nozaki H."/>
        </authorList>
    </citation>
    <scope>NUCLEOTIDE SEQUENCE [LARGE SCALE GENOMIC DNA]</scope>
    <source>
        <strain evidence="8 9">NIES-4017</strain>
    </source>
</reference>